<dbReference type="AlphaFoldDB" id="A0A4Y7QBW9"/>
<dbReference type="GO" id="GO:0005737">
    <property type="term" value="C:cytoplasm"/>
    <property type="evidence" value="ECO:0007669"/>
    <property type="project" value="TreeGrafter"/>
</dbReference>
<organism evidence="7 8">
    <name type="scientific">Rickenella mellea</name>
    <dbReference type="NCBI Taxonomy" id="50990"/>
    <lineage>
        <taxon>Eukaryota</taxon>
        <taxon>Fungi</taxon>
        <taxon>Dikarya</taxon>
        <taxon>Basidiomycota</taxon>
        <taxon>Agaricomycotina</taxon>
        <taxon>Agaricomycetes</taxon>
        <taxon>Hymenochaetales</taxon>
        <taxon>Rickenellaceae</taxon>
        <taxon>Rickenella</taxon>
    </lineage>
</organism>
<evidence type="ECO:0000256" key="5">
    <source>
        <dbReference type="SAM" id="MobiDB-lite"/>
    </source>
</evidence>
<dbReference type="GO" id="GO:0005524">
    <property type="term" value="F:ATP binding"/>
    <property type="evidence" value="ECO:0007669"/>
    <property type="project" value="UniProtKB-KW"/>
</dbReference>
<dbReference type="InterPro" id="IPR045540">
    <property type="entry name" value="YegS/DAGK_C"/>
</dbReference>
<evidence type="ECO:0000259" key="6">
    <source>
        <dbReference type="PROSITE" id="PS50146"/>
    </source>
</evidence>
<dbReference type="GO" id="GO:0001727">
    <property type="term" value="F:lipid kinase activity"/>
    <property type="evidence" value="ECO:0007669"/>
    <property type="project" value="TreeGrafter"/>
</dbReference>
<dbReference type="Gene3D" id="2.60.200.40">
    <property type="match status" value="1"/>
</dbReference>
<keyword evidence="2" id="KW-0547">Nucleotide-binding</keyword>
<dbReference type="SMART" id="SM00046">
    <property type="entry name" value="DAGKc"/>
    <property type="match status" value="1"/>
</dbReference>
<keyword evidence="4" id="KW-0067">ATP-binding</keyword>
<dbReference type="Pfam" id="PF00781">
    <property type="entry name" value="DAGK_cat"/>
    <property type="match status" value="1"/>
</dbReference>
<proteinExistence type="predicted"/>
<gene>
    <name evidence="7" type="ORF">BD410DRAFT_785477</name>
</gene>
<dbReference type="InterPro" id="IPR001206">
    <property type="entry name" value="Diacylglycerol_kinase_cat_dom"/>
</dbReference>
<evidence type="ECO:0000256" key="1">
    <source>
        <dbReference type="ARBA" id="ARBA00022679"/>
    </source>
</evidence>
<protein>
    <recommendedName>
        <fullName evidence="6">DAGKc domain-containing protein</fullName>
    </recommendedName>
</protein>
<dbReference type="Pfam" id="PF19279">
    <property type="entry name" value="YegS_C"/>
    <property type="match status" value="1"/>
</dbReference>
<dbReference type="PROSITE" id="PS50146">
    <property type="entry name" value="DAGK"/>
    <property type="match status" value="1"/>
</dbReference>
<dbReference type="InterPro" id="IPR017438">
    <property type="entry name" value="ATP-NAD_kinase_N"/>
</dbReference>
<feature type="domain" description="DAGKc" evidence="6">
    <location>
        <begin position="106"/>
        <end position="247"/>
    </location>
</feature>
<dbReference type="OrthoDB" id="3853857at2759"/>
<sequence>MGEQVGPESNRVLSIVVDGKATTLTFVPTSGSITVTSGKKRSSQLTARDVLWTEVEEGKVEFSCVLRDSKRRGSLVCLEGTLGTDDKGSASQWCEDVLQAAYAGVKRRPRFNIVINPHGGQGKARSIWTKKVEPIFKAARCTYDVIITEYSKHACEIAKNMKLDCYDAVVILSGDGLIHEIINGFAEHEDSKKAFAIPIAPIPTGSGNGTSINILGLEDGFDVHIASLNALKGKPMKADVSALTQGGKRVLSYMTQAVGLMAELDVGTENLRWMGDTRFMVGFLRGLIYMNPCPITVSMKVADQDKPRMAAALRASRPADLEDQAKSASEPNGIYQNGHTDAPPTPSFGGEIDEDGWLTFDKPFLFLYAGKGPYVGRDLMQFPVSLASDGLIDIVLQELTSRAELLRAIDGGEKGTPYWMNSSHYFKAHAYRVAPHSDKGLLTVDGESYPFEPYEVEVLPGLATFLSPTGRYASDFDFGKDRLPVQVETKPIEKSKEAEGSGPFHDLFRCCFP</sequence>
<evidence type="ECO:0000256" key="3">
    <source>
        <dbReference type="ARBA" id="ARBA00022777"/>
    </source>
</evidence>
<keyword evidence="8" id="KW-1185">Reference proteome</keyword>
<dbReference type="PANTHER" id="PTHR12358:SF31">
    <property type="entry name" value="ACYLGLYCEROL KINASE, MITOCHONDRIAL"/>
    <property type="match status" value="1"/>
</dbReference>
<dbReference type="EMBL" id="ML170165">
    <property type="protein sequence ID" value="TDL24771.1"/>
    <property type="molecule type" value="Genomic_DNA"/>
</dbReference>
<dbReference type="InterPro" id="IPR016064">
    <property type="entry name" value="NAD/diacylglycerol_kinase_sf"/>
</dbReference>
<dbReference type="STRING" id="50990.A0A4Y7QBW9"/>
<dbReference type="InterPro" id="IPR050187">
    <property type="entry name" value="Lipid_Phosphate_FormReg"/>
</dbReference>
<feature type="region of interest" description="Disordered" evidence="5">
    <location>
        <begin position="315"/>
        <end position="348"/>
    </location>
</feature>
<keyword evidence="1" id="KW-0808">Transferase</keyword>
<accession>A0A4Y7QBW9</accession>
<dbReference type="GO" id="GO:0046512">
    <property type="term" value="P:sphingosine biosynthetic process"/>
    <property type="evidence" value="ECO:0007669"/>
    <property type="project" value="TreeGrafter"/>
</dbReference>
<evidence type="ECO:0000256" key="4">
    <source>
        <dbReference type="ARBA" id="ARBA00022840"/>
    </source>
</evidence>
<evidence type="ECO:0000256" key="2">
    <source>
        <dbReference type="ARBA" id="ARBA00022741"/>
    </source>
</evidence>
<reference evidence="7 8" key="1">
    <citation type="submission" date="2018-06" db="EMBL/GenBank/DDBJ databases">
        <title>A transcriptomic atlas of mushroom development highlights an independent origin of complex multicellularity.</title>
        <authorList>
            <consortium name="DOE Joint Genome Institute"/>
            <person name="Krizsan K."/>
            <person name="Almasi E."/>
            <person name="Merenyi Z."/>
            <person name="Sahu N."/>
            <person name="Viragh M."/>
            <person name="Koszo T."/>
            <person name="Mondo S."/>
            <person name="Kiss B."/>
            <person name="Balint B."/>
            <person name="Kues U."/>
            <person name="Barry K."/>
            <person name="Hegedus J.C."/>
            <person name="Henrissat B."/>
            <person name="Johnson J."/>
            <person name="Lipzen A."/>
            <person name="Ohm R."/>
            <person name="Nagy I."/>
            <person name="Pangilinan J."/>
            <person name="Yan J."/>
            <person name="Xiong Y."/>
            <person name="Grigoriev I.V."/>
            <person name="Hibbett D.S."/>
            <person name="Nagy L.G."/>
        </authorList>
    </citation>
    <scope>NUCLEOTIDE SEQUENCE [LARGE SCALE GENOMIC DNA]</scope>
    <source>
        <strain evidence="7 8">SZMC22713</strain>
    </source>
</reference>
<dbReference type="SUPFAM" id="SSF111331">
    <property type="entry name" value="NAD kinase/diacylglycerol kinase-like"/>
    <property type="match status" value="1"/>
</dbReference>
<keyword evidence="3" id="KW-0418">Kinase</keyword>
<name>A0A4Y7QBW9_9AGAM</name>
<dbReference type="GO" id="GO:0016020">
    <property type="term" value="C:membrane"/>
    <property type="evidence" value="ECO:0007669"/>
    <property type="project" value="TreeGrafter"/>
</dbReference>
<dbReference type="Proteomes" id="UP000294933">
    <property type="component" value="Unassembled WGS sequence"/>
</dbReference>
<dbReference type="Gene3D" id="3.40.50.10330">
    <property type="entry name" value="Probable inorganic polyphosphate/atp-NAD kinase, domain 1"/>
    <property type="match status" value="1"/>
</dbReference>
<dbReference type="VEuPathDB" id="FungiDB:BD410DRAFT_785477"/>
<feature type="compositionally biased region" description="Polar residues" evidence="5">
    <location>
        <begin position="326"/>
        <end position="339"/>
    </location>
</feature>
<evidence type="ECO:0000313" key="8">
    <source>
        <dbReference type="Proteomes" id="UP000294933"/>
    </source>
</evidence>
<dbReference type="PANTHER" id="PTHR12358">
    <property type="entry name" value="SPHINGOSINE KINASE"/>
    <property type="match status" value="1"/>
</dbReference>
<evidence type="ECO:0000313" key="7">
    <source>
        <dbReference type="EMBL" id="TDL24771.1"/>
    </source>
</evidence>